<reference evidence="1" key="1">
    <citation type="journal article" date="2014" name="Int. J. Syst. Evol. Microbiol.">
        <title>Complete genome sequence of Corynebacterium casei LMG S-19264T (=DSM 44701T), isolated from a smear-ripened cheese.</title>
        <authorList>
            <consortium name="US DOE Joint Genome Institute (JGI-PGF)"/>
            <person name="Walter F."/>
            <person name="Albersmeier A."/>
            <person name="Kalinowski J."/>
            <person name="Ruckert C."/>
        </authorList>
    </citation>
    <scope>NUCLEOTIDE SEQUENCE</scope>
    <source>
        <strain evidence="1">JCM 4646</strain>
    </source>
</reference>
<proteinExistence type="predicted"/>
<protein>
    <submittedName>
        <fullName evidence="1">Uncharacterized protein</fullName>
    </submittedName>
</protein>
<dbReference type="GeneID" id="95355398"/>
<dbReference type="Proteomes" id="UP000617734">
    <property type="component" value="Unassembled WGS sequence"/>
</dbReference>
<evidence type="ECO:0000313" key="1">
    <source>
        <dbReference type="EMBL" id="GHH77213.1"/>
    </source>
</evidence>
<sequence>MAETGPGSVDLHHTLSVNHDDLEYFANVQLNNFLRELAADPGYKAMLAFGGAEAGEFTALLTGHAATFPAAGNVKANFGALAKGLAADLKKAGLQMTDAQLEILKTLEIMDAAHEEAMTAAEMMLILNKVVSSAPTKSG</sequence>
<reference evidence="1" key="2">
    <citation type="submission" date="2020-09" db="EMBL/GenBank/DDBJ databases">
        <authorList>
            <person name="Sun Q."/>
            <person name="Ohkuma M."/>
        </authorList>
    </citation>
    <scope>NUCLEOTIDE SEQUENCE</scope>
    <source>
        <strain evidence="1">JCM 4646</strain>
    </source>
</reference>
<comment type="caution">
    <text evidence="1">The sequence shown here is derived from an EMBL/GenBank/DDBJ whole genome shotgun (WGS) entry which is preliminary data.</text>
</comment>
<accession>A0A919G319</accession>
<dbReference type="EMBL" id="BNBO01000032">
    <property type="protein sequence ID" value="GHH77213.1"/>
    <property type="molecule type" value="Genomic_DNA"/>
</dbReference>
<dbReference type="AlphaFoldDB" id="A0A919G319"/>
<name>A0A919G319_9ACTN</name>
<gene>
    <name evidence="1" type="ORF">GCM10018781_50250</name>
</gene>
<keyword evidence="2" id="KW-1185">Reference proteome</keyword>
<organism evidence="1 2">
    <name type="scientific">Kitasatospora indigofera</name>
    <dbReference type="NCBI Taxonomy" id="67307"/>
    <lineage>
        <taxon>Bacteria</taxon>
        <taxon>Bacillati</taxon>
        <taxon>Actinomycetota</taxon>
        <taxon>Actinomycetes</taxon>
        <taxon>Kitasatosporales</taxon>
        <taxon>Streptomycetaceae</taxon>
        <taxon>Kitasatospora</taxon>
    </lineage>
</organism>
<evidence type="ECO:0000313" key="2">
    <source>
        <dbReference type="Proteomes" id="UP000617734"/>
    </source>
</evidence>
<dbReference type="RefSeq" id="WP_190213169.1">
    <property type="nucleotide sequence ID" value="NZ_BNBO01000032.1"/>
</dbReference>